<dbReference type="InterPro" id="IPR032710">
    <property type="entry name" value="NTF2-like_dom_sf"/>
</dbReference>
<dbReference type="Proteomes" id="UP000634919">
    <property type="component" value="Unassembled WGS sequence"/>
</dbReference>
<reference evidence="3 4" key="1">
    <citation type="submission" date="2020-08" db="EMBL/GenBank/DDBJ databases">
        <title>A Genomic Blueprint of the Chicken Gut Microbiome.</title>
        <authorList>
            <person name="Gilroy R."/>
            <person name="Ravi A."/>
            <person name="Getino M."/>
            <person name="Pursley I."/>
            <person name="Horton D.L."/>
            <person name="Alikhan N.-F."/>
            <person name="Baker D."/>
            <person name="Gharbi K."/>
            <person name="Hall N."/>
            <person name="Watson M."/>
            <person name="Adriaenssens E.M."/>
            <person name="Foster-Nyarko E."/>
            <person name="Jarju S."/>
            <person name="Secka A."/>
            <person name="Antonio M."/>
            <person name="Oren A."/>
            <person name="Chaudhuri R."/>
            <person name="La Ragione R.M."/>
            <person name="Hildebrand F."/>
            <person name="Pallen M.J."/>
        </authorList>
    </citation>
    <scope>NUCLEOTIDE SEQUENCE [LARGE SCALE GENOMIC DNA]</scope>
    <source>
        <strain evidence="3 4">Sa2CVA6</strain>
    </source>
</reference>
<dbReference type="SUPFAM" id="SSF54427">
    <property type="entry name" value="NTF2-like"/>
    <property type="match status" value="1"/>
</dbReference>
<comment type="caution">
    <text evidence="3">The sequence shown here is derived from an EMBL/GenBank/DDBJ whole genome shotgun (WGS) entry which is preliminary data.</text>
</comment>
<sequence length="136" mass="15242">MDLQPRAACPCGRTTAKGKAVAYTDCCGRFVEHFDTTPAPDAEHLMRSRYSAFVLENAAYLLATWHSSQRPAALDFEAGAKWLGLQVKDFKTTGASTAEVEFVARFRAAGRAVRLHERSRFVCEANRWFYVDGDQF</sequence>
<protein>
    <recommendedName>
        <fullName evidence="1">UPF0225 protein H9646_15225</fullName>
    </recommendedName>
</protein>
<dbReference type="RefSeq" id="WP_191724229.1">
    <property type="nucleotide sequence ID" value="NZ_JACSQK010000007.1"/>
</dbReference>
<keyword evidence="4" id="KW-1185">Reference proteome</keyword>
<dbReference type="InterPro" id="IPR023006">
    <property type="entry name" value="YchJ-like"/>
</dbReference>
<feature type="domain" description="YchJ-like middle NTF2-like" evidence="2">
    <location>
        <begin position="41"/>
        <end position="133"/>
    </location>
</feature>
<organism evidence="3 4">
    <name type="scientific">Comamonas avium</name>
    <dbReference type="NCBI Taxonomy" id="2762231"/>
    <lineage>
        <taxon>Bacteria</taxon>
        <taxon>Pseudomonadati</taxon>
        <taxon>Pseudomonadota</taxon>
        <taxon>Betaproteobacteria</taxon>
        <taxon>Burkholderiales</taxon>
        <taxon>Comamonadaceae</taxon>
        <taxon>Comamonas</taxon>
    </lineage>
</organism>
<dbReference type="Pfam" id="PF17775">
    <property type="entry name" value="YchJ_M-like"/>
    <property type="match status" value="1"/>
</dbReference>
<evidence type="ECO:0000259" key="2">
    <source>
        <dbReference type="Pfam" id="PF17775"/>
    </source>
</evidence>
<proteinExistence type="inferred from homology"/>
<dbReference type="HAMAP" id="MF_00612">
    <property type="entry name" value="UPF0225"/>
    <property type="match status" value="1"/>
</dbReference>
<evidence type="ECO:0000313" key="4">
    <source>
        <dbReference type="Proteomes" id="UP000634919"/>
    </source>
</evidence>
<dbReference type="PANTHER" id="PTHR33747">
    <property type="entry name" value="UPF0225 PROTEIN SCO1677"/>
    <property type="match status" value="1"/>
</dbReference>
<evidence type="ECO:0000256" key="1">
    <source>
        <dbReference type="HAMAP-Rule" id="MF_00612"/>
    </source>
</evidence>
<gene>
    <name evidence="3" type="ORF">H9646_15225</name>
</gene>
<accession>A0ABR8SEC2</accession>
<dbReference type="EMBL" id="JACSQK010000007">
    <property type="protein sequence ID" value="MBD7961823.1"/>
    <property type="molecule type" value="Genomic_DNA"/>
</dbReference>
<evidence type="ECO:0000313" key="3">
    <source>
        <dbReference type="EMBL" id="MBD7961823.1"/>
    </source>
</evidence>
<name>A0ABR8SEC2_9BURK</name>
<dbReference type="PANTHER" id="PTHR33747:SF1">
    <property type="entry name" value="ADENYLATE CYCLASE-ASSOCIATED CAP C-TERMINAL DOMAIN-CONTAINING PROTEIN"/>
    <property type="match status" value="1"/>
</dbReference>
<dbReference type="Gene3D" id="3.10.450.50">
    <property type="match status" value="1"/>
</dbReference>
<comment type="similarity">
    <text evidence="1">Belongs to the UPF0225 family.</text>
</comment>
<dbReference type="InterPro" id="IPR048469">
    <property type="entry name" value="YchJ-like_M"/>
</dbReference>